<keyword evidence="4" id="KW-0029">Amino-acid transport</keyword>
<reference evidence="11" key="1">
    <citation type="journal article" date="2019" name="Int. J. Syst. Evol. Microbiol.">
        <title>The Global Catalogue of Microorganisms (GCM) 10K type strain sequencing project: providing services to taxonomists for standard genome sequencing and annotation.</title>
        <authorList>
            <consortium name="The Broad Institute Genomics Platform"/>
            <consortium name="The Broad Institute Genome Sequencing Center for Infectious Disease"/>
            <person name="Wu L."/>
            <person name="Ma J."/>
        </authorList>
    </citation>
    <scope>NUCLEOTIDE SEQUENCE [LARGE SCALE GENOMIC DNA]</scope>
    <source>
        <strain evidence="11">JCM 9371</strain>
    </source>
</reference>
<dbReference type="Gene3D" id="1.20.1740.10">
    <property type="entry name" value="Amino acid/polyamine transporter I"/>
    <property type="match status" value="1"/>
</dbReference>
<dbReference type="RefSeq" id="WP_131763234.1">
    <property type="nucleotide sequence ID" value="NZ_CAACUY010000309.1"/>
</dbReference>
<keyword evidence="3 8" id="KW-0812">Transmembrane</keyword>
<feature type="domain" description="Amino acid permease/ SLC12A" evidence="9">
    <location>
        <begin position="20"/>
        <end position="445"/>
    </location>
</feature>
<feature type="compositionally biased region" description="Low complexity" evidence="7">
    <location>
        <begin position="457"/>
        <end position="468"/>
    </location>
</feature>
<evidence type="ECO:0000256" key="7">
    <source>
        <dbReference type="SAM" id="MobiDB-lite"/>
    </source>
</evidence>
<evidence type="ECO:0000256" key="8">
    <source>
        <dbReference type="SAM" id="Phobius"/>
    </source>
</evidence>
<dbReference type="PANTHER" id="PTHR43495">
    <property type="entry name" value="GABA PERMEASE"/>
    <property type="match status" value="1"/>
</dbReference>
<sequence>MSETTDASGTGLRTGLRRRHMKMLAIGGAVGAGLFVGSGAVIRTAGPAAVLSYAVAGLLVLCVLRALGEMVVARPVAGSVAEYARMALGPFAGFTIGWIYWYLYVILVGAEAVAGAAILHGWIGGLPQWLLAAMLLVVMTAVNLVSVRSFGEFEFWFASVKVAAIAVFLVLGVLYVLGLWPDAPGGVGPLTGHGGFAPNGVKAVFTAIIAVMFAFGGTEIVTVAAAESAEPGRAVAKATGNVLWRVALFYVASILLIVSILPWNDARVLTSPFVSTLDRLDVPAAGTAMQAVILTAVLSVLNSAIYVSSRMLYVLTRDGDAPAGLVRLNRRGVPVRAILLGTVAAWAAVIASYTAPDRVFTFLMNSIGSVLAFVYLAVMLSELRLRARLRRADPGSLTYRMWLYPYLSWLVVAALVAVLVAMACMEAQRSQLVASLVSLAVVTALYPVRRRFGRTPPAAAPAVPAGPAGPRGRGGG</sequence>
<name>A0ABW2XMG3_9ACTN</name>
<feature type="transmembrane region" description="Helical" evidence="8">
    <location>
        <begin position="401"/>
        <end position="423"/>
    </location>
</feature>
<dbReference type="Pfam" id="PF00324">
    <property type="entry name" value="AA_permease"/>
    <property type="match status" value="1"/>
</dbReference>
<feature type="transmembrane region" description="Helical" evidence="8">
    <location>
        <begin position="429"/>
        <end position="448"/>
    </location>
</feature>
<protein>
    <submittedName>
        <fullName evidence="10">Amino acid permease</fullName>
    </submittedName>
</protein>
<dbReference type="PIRSF" id="PIRSF006060">
    <property type="entry name" value="AA_transporter"/>
    <property type="match status" value="1"/>
</dbReference>
<comment type="caution">
    <text evidence="10">The sequence shown here is derived from an EMBL/GenBank/DDBJ whole genome shotgun (WGS) entry which is preliminary data.</text>
</comment>
<feature type="transmembrane region" description="Helical" evidence="8">
    <location>
        <begin position="23"/>
        <end position="42"/>
    </location>
</feature>
<feature type="transmembrane region" description="Helical" evidence="8">
    <location>
        <begin position="333"/>
        <end position="353"/>
    </location>
</feature>
<dbReference type="InterPro" id="IPR004840">
    <property type="entry name" value="Amino_acid_permease_CS"/>
</dbReference>
<evidence type="ECO:0000256" key="3">
    <source>
        <dbReference type="ARBA" id="ARBA00022692"/>
    </source>
</evidence>
<evidence type="ECO:0000256" key="5">
    <source>
        <dbReference type="ARBA" id="ARBA00022989"/>
    </source>
</evidence>
<organism evidence="10 11">
    <name type="scientific">Actinomadura fibrosa</name>
    <dbReference type="NCBI Taxonomy" id="111802"/>
    <lineage>
        <taxon>Bacteria</taxon>
        <taxon>Bacillati</taxon>
        <taxon>Actinomycetota</taxon>
        <taxon>Actinomycetes</taxon>
        <taxon>Streptosporangiales</taxon>
        <taxon>Thermomonosporaceae</taxon>
        <taxon>Actinomadura</taxon>
    </lineage>
</organism>
<feature type="transmembrane region" description="Helical" evidence="8">
    <location>
        <begin position="48"/>
        <end position="67"/>
    </location>
</feature>
<dbReference type="PROSITE" id="PS00218">
    <property type="entry name" value="AMINO_ACID_PERMEASE_1"/>
    <property type="match status" value="1"/>
</dbReference>
<accession>A0ABW2XMG3</accession>
<evidence type="ECO:0000259" key="9">
    <source>
        <dbReference type="Pfam" id="PF00324"/>
    </source>
</evidence>
<gene>
    <name evidence="10" type="ORF">ACFQZM_24945</name>
</gene>
<evidence type="ECO:0000313" key="10">
    <source>
        <dbReference type="EMBL" id="MFD0687767.1"/>
    </source>
</evidence>
<dbReference type="Proteomes" id="UP001597063">
    <property type="component" value="Unassembled WGS sequence"/>
</dbReference>
<evidence type="ECO:0000256" key="6">
    <source>
        <dbReference type="ARBA" id="ARBA00023136"/>
    </source>
</evidence>
<feature type="transmembrane region" description="Helical" evidence="8">
    <location>
        <begin position="129"/>
        <end position="150"/>
    </location>
</feature>
<dbReference type="InterPro" id="IPR004841">
    <property type="entry name" value="AA-permease/SLC12A_dom"/>
</dbReference>
<keyword evidence="11" id="KW-1185">Reference proteome</keyword>
<feature type="region of interest" description="Disordered" evidence="7">
    <location>
        <begin position="457"/>
        <end position="476"/>
    </location>
</feature>
<comment type="subcellular location">
    <subcellularLocation>
        <location evidence="1">Membrane</location>
        <topology evidence="1">Multi-pass membrane protein</topology>
    </subcellularLocation>
</comment>
<feature type="transmembrane region" description="Helical" evidence="8">
    <location>
        <begin position="200"/>
        <end position="221"/>
    </location>
</feature>
<evidence type="ECO:0000256" key="1">
    <source>
        <dbReference type="ARBA" id="ARBA00004141"/>
    </source>
</evidence>
<dbReference type="EMBL" id="JBHTGP010000013">
    <property type="protein sequence ID" value="MFD0687767.1"/>
    <property type="molecule type" value="Genomic_DNA"/>
</dbReference>
<evidence type="ECO:0000256" key="2">
    <source>
        <dbReference type="ARBA" id="ARBA00022448"/>
    </source>
</evidence>
<evidence type="ECO:0000313" key="11">
    <source>
        <dbReference type="Proteomes" id="UP001597063"/>
    </source>
</evidence>
<proteinExistence type="predicted"/>
<dbReference type="PANTHER" id="PTHR43495:SF5">
    <property type="entry name" value="GAMMA-AMINOBUTYRIC ACID PERMEASE"/>
    <property type="match status" value="1"/>
</dbReference>
<evidence type="ECO:0000256" key="4">
    <source>
        <dbReference type="ARBA" id="ARBA00022970"/>
    </source>
</evidence>
<keyword evidence="2" id="KW-0813">Transport</keyword>
<feature type="transmembrane region" description="Helical" evidence="8">
    <location>
        <begin position="162"/>
        <end position="180"/>
    </location>
</feature>
<keyword evidence="6 8" id="KW-0472">Membrane</keyword>
<feature type="transmembrane region" description="Helical" evidence="8">
    <location>
        <begin position="359"/>
        <end position="380"/>
    </location>
</feature>
<feature type="transmembrane region" description="Helical" evidence="8">
    <location>
        <begin position="283"/>
        <end position="307"/>
    </location>
</feature>
<feature type="transmembrane region" description="Helical" evidence="8">
    <location>
        <begin position="242"/>
        <end position="263"/>
    </location>
</feature>
<keyword evidence="5 8" id="KW-1133">Transmembrane helix</keyword>